<keyword evidence="2" id="KW-1185">Reference proteome</keyword>
<sequence length="65" mass="7569">MAFIQREHHVNHRNVPNASDPDGSHRRKEIQFQGIDALYMPARRLNSCNNRSGQFQGKLGRHLFN</sequence>
<reference evidence="1 2" key="1">
    <citation type="journal article" date="2022" name="bioRxiv">
        <title>The genome of the oomycete Peronosclerospora sorghi, a cosmopolitan pathogen of maize and sorghum, is inflated with dispersed pseudogenes.</title>
        <authorList>
            <person name="Fletcher K."/>
            <person name="Martin F."/>
            <person name="Isakeit T."/>
            <person name="Cavanaugh K."/>
            <person name="Magill C."/>
            <person name="Michelmore R."/>
        </authorList>
    </citation>
    <scope>NUCLEOTIDE SEQUENCE [LARGE SCALE GENOMIC DNA]</scope>
    <source>
        <strain evidence="1">P6</strain>
    </source>
</reference>
<protein>
    <submittedName>
        <fullName evidence="1">Uncharacterized protein</fullName>
    </submittedName>
</protein>
<evidence type="ECO:0000313" key="2">
    <source>
        <dbReference type="Proteomes" id="UP001163321"/>
    </source>
</evidence>
<name>A0ACC0W5B4_9STRA</name>
<proteinExistence type="predicted"/>
<gene>
    <name evidence="1" type="ORF">PsorP6_006424</name>
</gene>
<evidence type="ECO:0000313" key="1">
    <source>
        <dbReference type="EMBL" id="KAI9914050.1"/>
    </source>
</evidence>
<accession>A0ACC0W5B4</accession>
<dbReference type="Proteomes" id="UP001163321">
    <property type="component" value="Chromosome 4"/>
</dbReference>
<organism evidence="1 2">
    <name type="scientific">Peronosclerospora sorghi</name>
    <dbReference type="NCBI Taxonomy" id="230839"/>
    <lineage>
        <taxon>Eukaryota</taxon>
        <taxon>Sar</taxon>
        <taxon>Stramenopiles</taxon>
        <taxon>Oomycota</taxon>
        <taxon>Peronosporomycetes</taxon>
        <taxon>Peronosporales</taxon>
        <taxon>Peronosporaceae</taxon>
        <taxon>Peronosclerospora</taxon>
    </lineage>
</organism>
<comment type="caution">
    <text evidence="1">The sequence shown here is derived from an EMBL/GenBank/DDBJ whole genome shotgun (WGS) entry which is preliminary data.</text>
</comment>
<dbReference type="EMBL" id="CM047583">
    <property type="protein sequence ID" value="KAI9914050.1"/>
    <property type="molecule type" value="Genomic_DNA"/>
</dbReference>